<reference evidence="11" key="1">
    <citation type="submission" date="2022-07" db="EMBL/GenBank/DDBJ databases">
        <title>Chromosome-level genome of Muraenolepis orangiensis.</title>
        <authorList>
            <person name="Kim J."/>
        </authorList>
    </citation>
    <scope>NUCLEOTIDE SEQUENCE</scope>
    <source>
        <strain evidence="11">KU_S4_2022</strain>
        <tissue evidence="11">Muscle</tissue>
    </source>
</reference>
<evidence type="ECO:0000256" key="6">
    <source>
        <dbReference type="ARBA" id="ARBA00029396"/>
    </source>
</evidence>
<dbReference type="PROSITE" id="PS51257">
    <property type="entry name" value="PROKAR_LIPOPROTEIN"/>
    <property type="match status" value="1"/>
</dbReference>
<evidence type="ECO:0000256" key="8">
    <source>
        <dbReference type="ARBA" id="ARBA00047124"/>
    </source>
</evidence>
<dbReference type="InterPro" id="IPR039131">
    <property type="entry name" value="NDUFAF1"/>
</dbReference>
<comment type="similarity">
    <text evidence="2">Belongs to the CIA30 family.</text>
</comment>
<name>A0A9Q0IX36_9TELE</name>
<feature type="domain" description="NADH:ubiquinone oxidoreductase intermediate-associated protein 30" evidence="10">
    <location>
        <begin position="104"/>
        <end position="277"/>
    </location>
</feature>
<protein>
    <recommendedName>
        <fullName evidence="3">Complex I intermediate-associated protein 30, mitochondrial</fullName>
    </recommendedName>
    <alternativeName>
        <fullName evidence="7">NADH dehydrogenase [ubiquinone] 1 alpha subcomplex assembly factor 1</fullName>
    </alternativeName>
</protein>
<evidence type="ECO:0000259" key="10">
    <source>
        <dbReference type="Pfam" id="PF08547"/>
    </source>
</evidence>
<evidence type="ECO:0000313" key="11">
    <source>
        <dbReference type="EMBL" id="KAJ3613735.1"/>
    </source>
</evidence>
<dbReference type="Pfam" id="PF08547">
    <property type="entry name" value="CIA30"/>
    <property type="match status" value="1"/>
</dbReference>
<dbReference type="InterPro" id="IPR013857">
    <property type="entry name" value="NADH-UbQ_OxRdtase-assoc_prot30"/>
</dbReference>
<dbReference type="Proteomes" id="UP001148018">
    <property type="component" value="Unassembled WGS sequence"/>
</dbReference>
<evidence type="ECO:0000256" key="9">
    <source>
        <dbReference type="SAM" id="MobiDB-lite"/>
    </source>
</evidence>
<evidence type="ECO:0000256" key="2">
    <source>
        <dbReference type="ARBA" id="ARBA00007884"/>
    </source>
</evidence>
<evidence type="ECO:0000256" key="5">
    <source>
        <dbReference type="ARBA" id="ARBA00023186"/>
    </source>
</evidence>
<organism evidence="11 12">
    <name type="scientific">Muraenolepis orangiensis</name>
    <name type="common">Patagonian moray cod</name>
    <dbReference type="NCBI Taxonomy" id="630683"/>
    <lineage>
        <taxon>Eukaryota</taxon>
        <taxon>Metazoa</taxon>
        <taxon>Chordata</taxon>
        <taxon>Craniata</taxon>
        <taxon>Vertebrata</taxon>
        <taxon>Euteleostomi</taxon>
        <taxon>Actinopterygii</taxon>
        <taxon>Neopterygii</taxon>
        <taxon>Teleostei</taxon>
        <taxon>Neoteleostei</taxon>
        <taxon>Acanthomorphata</taxon>
        <taxon>Zeiogadaria</taxon>
        <taxon>Gadariae</taxon>
        <taxon>Gadiformes</taxon>
        <taxon>Muraenolepidoidei</taxon>
        <taxon>Muraenolepididae</taxon>
        <taxon>Muraenolepis</taxon>
    </lineage>
</organism>
<comment type="caution">
    <text evidence="11">The sequence shown here is derived from an EMBL/GenBank/DDBJ whole genome shotgun (WGS) entry which is preliminary data.</text>
</comment>
<evidence type="ECO:0000256" key="4">
    <source>
        <dbReference type="ARBA" id="ARBA00023128"/>
    </source>
</evidence>
<dbReference type="EMBL" id="JANIIK010000035">
    <property type="protein sequence ID" value="KAJ3613735.1"/>
    <property type="molecule type" value="Genomic_DNA"/>
</dbReference>
<sequence length="300" mass="34602">MSLTRITHLPPAGFLGCVRQRPFLNPTSPSSLPRGATARSVYRRPGQPKDNRPPWEKIQLDFTKGVQGLKRHLALLKKELVEPLVGPQGKPLLEHMLEQNRVVWEFRGPEGLEQWSVSSDREIGGQSEVYLKLGRNSNTCLLYGNLCSTPPKDGETRYSGYCALRSKQPRCSFDRKVHMDWTSFNTLHLRVRGDGRPWMVNLAAETYYSHQKDEIYSYFLYTRGGPYWQEVKIPFSKFFLGYRGRIQDNQHNLWLDKINTLGFTLGDKADGPFQLEIDFIGVSKDYAHIEEFAYEMNKKP</sequence>
<keyword evidence="4" id="KW-0496">Mitochondrion</keyword>
<dbReference type="InterPro" id="IPR008979">
    <property type="entry name" value="Galactose-bd-like_sf"/>
</dbReference>
<evidence type="ECO:0000256" key="1">
    <source>
        <dbReference type="ARBA" id="ARBA00004173"/>
    </source>
</evidence>
<dbReference type="GO" id="GO:0006120">
    <property type="term" value="P:mitochondrial electron transport, NADH to ubiquinone"/>
    <property type="evidence" value="ECO:0007669"/>
    <property type="project" value="TreeGrafter"/>
</dbReference>
<keyword evidence="5" id="KW-0143">Chaperone</keyword>
<dbReference type="Gene3D" id="2.60.120.430">
    <property type="entry name" value="Galactose-binding lectin"/>
    <property type="match status" value="1"/>
</dbReference>
<evidence type="ECO:0000256" key="3">
    <source>
        <dbReference type="ARBA" id="ARBA00020004"/>
    </source>
</evidence>
<dbReference type="PANTHER" id="PTHR13194:SF18">
    <property type="entry name" value="COMPLEX I INTERMEDIATE-ASSOCIATED PROTEIN 30, MITOCHONDRIAL"/>
    <property type="match status" value="1"/>
</dbReference>
<comment type="subcellular location">
    <subcellularLocation>
        <location evidence="1">Mitochondrion</location>
    </subcellularLocation>
</comment>
<comment type="subunit">
    <text evidence="8">Part of the mitochondrial complex I assembly/MCIA complex that comprises at least the core subunits TMEM126B, NDUFAF1, ECSIT and ACAD9 and complement subunits such as COA1 and TMEM186. Interacts with ECSIT. Interacts with ACAD9. At early stages of complex I assembly, it is found in intermediate subcomplexes that contain different subunits including NDUFB6, NDUFA6, NDUFA9, NDUFS3, NDUFS7, ND1, ND2 and ND3. Interacts with TMEM70 and TMEM242.</text>
</comment>
<comment type="function">
    <text evidence="6">As part of the MCIA complex, involved in the assembly of the mitochondrial complex I.</text>
</comment>
<gene>
    <name evidence="11" type="ORF">NHX12_019981</name>
</gene>
<dbReference type="AlphaFoldDB" id="A0A9Q0IX36"/>
<feature type="region of interest" description="Disordered" evidence="9">
    <location>
        <begin position="25"/>
        <end position="55"/>
    </location>
</feature>
<keyword evidence="12" id="KW-1185">Reference proteome</keyword>
<accession>A0A9Q0IX36</accession>
<dbReference type="GO" id="GO:0032981">
    <property type="term" value="P:mitochondrial respiratory chain complex I assembly"/>
    <property type="evidence" value="ECO:0007669"/>
    <property type="project" value="TreeGrafter"/>
</dbReference>
<proteinExistence type="inferred from homology"/>
<dbReference type="GO" id="GO:0005739">
    <property type="term" value="C:mitochondrion"/>
    <property type="evidence" value="ECO:0007669"/>
    <property type="project" value="UniProtKB-SubCell"/>
</dbReference>
<dbReference type="PANTHER" id="PTHR13194">
    <property type="entry name" value="COMPLEX I INTERMEDIATE-ASSOCIATED PROTEIN 30"/>
    <property type="match status" value="1"/>
</dbReference>
<dbReference type="GO" id="GO:0051082">
    <property type="term" value="F:unfolded protein binding"/>
    <property type="evidence" value="ECO:0007669"/>
    <property type="project" value="TreeGrafter"/>
</dbReference>
<dbReference type="SUPFAM" id="SSF49785">
    <property type="entry name" value="Galactose-binding domain-like"/>
    <property type="match status" value="1"/>
</dbReference>
<dbReference type="OrthoDB" id="42561at2759"/>
<evidence type="ECO:0000256" key="7">
    <source>
        <dbReference type="ARBA" id="ARBA00031882"/>
    </source>
</evidence>
<evidence type="ECO:0000313" key="12">
    <source>
        <dbReference type="Proteomes" id="UP001148018"/>
    </source>
</evidence>